<reference evidence="2 3" key="1">
    <citation type="submission" date="2016-10" db="EMBL/GenBank/DDBJ databases">
        <authorList>
            <person name="de Groot N.N."/>
        </authorList>
    </citation>
    <scope>NUCLEOTIDE SEQUENCE [LARGE SCALE GENOMIC DNA]</scope>
    <source>
        <strain evidence="2 3">DSM 23042</strain>
    </source>
</reference>
<name>A0A1H9WFQ6_9RHOB</name>
<evidence type="ECO:0000256" key="1">
    <source>
        <dbReference type="SAM" id="Phobius"/>
    </source>
</evidence>
<protein>
    <submittedName>
        <fullName evidence="2">Uncharacterized membrane protein</fullName>
    </submittedName>
</protein>
<accession>A0A1H9WFQ6</accession>
<gene>
    <name evidence="2" type="ORF">SAMN04490244_110141</name>
</gene>
<dbReference type="Proteomes" id="UP000198885">
    <property type="component" value="Unassembled WGS sequence"/>
</dbReference>
<feature type="transmembrane region" description="Helical" evidence="1">
    <location>
        <begin position="66"/>
        <end position="86"/>
    </location>
</feature>
<evidence type="ECO:0000313" key="3">
    <source>
        <dbReference type="Proteomes" id="UP000198885"/>
    </source>
</evidence>
<dbReference type="Pfam" id="PF10003">
    <property type="entry name" value="DUF2244"/>
    <property type="match status" value="1"/>
</dbReference>
<dbReference type="AlphaFoldDB" id="A0A1H9WFQ6"/>
<keyword evidence="1" id="KW-0472">Membrane</keyword>
<sequence>MPLLWDHMIEGAPVTQTGAFSHEGGAPLAHAHLWPHRSLPKEGFVWFIAITFALLMVPLIPVLGTVVLWGLLPFLLGALWALYYFLQRSYRDGEIHEELTLWSDRIELKRTNPRGEAQEWHANPYWVRVELHETGGPVANYVTLSGAGREVEIGAFLSEDERTGLYEQLKRLLGGLAP</sequence>
<feature type="transmembrane region" description="Helical" evidence="1">
    <location>
        <begin position="43"/>
        <end position="60"/>
    </location>
</feature>
<dbReference type="RefSeq" id="WP_092695509.1">
    <property type="nucleotide sequence ID" value="NZ_CBDDGO010000004.1"/>
</dbReference>
<organism evidence="2 3">
    <name type="scientific">Tranquillimonas rosea</name>
    <dbReference type="NCBI Taxonomy" id="641238"/>
    <lineage>
        <taxon>Bacteria</taxon>
        <taxon>Pseudomonadati</taxon>
        <taxon>Pseudomonadota</taxon>
        <taxon>Alphaproteobacteria</taxon>
        <taxon>Rhodobacterales</taxon>
        <taxon>Roseobacteraceae</taxon>
        <taxon>Tranquillimonas</taxon>
    </lineage>
</organism>
<evidence type="ECO:0000313" key="2">
    <source>
        <dbReference type="EMBL" id="SES32619.1"/>
    </source>
</evidence>
<dbReference type="STRING" id="641238.SAMN04490244_110141"/>
<keyword evidence="1" id="KW-1133">Transmembrane helix</keyword>
<dbReference type="EMBL" id="FOGU01000010">
    <property type="protein sequence ID" value="SES32619.1"/>
    <property type="molecule type" value="Genomic_DNA"/>
</dbReference>
<proteinExistence type="predicted"/>
<keyword evidence="3" id="KW-1185">Reference proteome</keyword>
<dbReference type="InterPro" id="IPR019253">
    <property type="entry name" value="DUF2244_TM"/>
</dbReference>
<dbReference type="OrthoDB" id="9808190at2"/>
<keyword evidence="1" id="KW-0812">Transmembrane</keyword>